<dbReference type="Proteomes" id="UP000008743">
    <property type="component" value="Unassembled WGS sequence"/>
</dbReference>
<evidence type="ECO:0000256" key="1">
    <source>
        <dbReference type="SAM" id="MobiDB-lite"/>
    </source>
</evidence>
<evidence type="ECO:0000313" key="3">
    <source>
        <dbReference type="EMBL" id="KJE91618.1"/>
    </source>
</evidence>
<feature type="region of interest" description="Disordered" evidence="1">
    <location>
        <begin position="74"/>
        <end position="94"/>
    </location>
</feature>
<accession>A0A0D2WMY7</accession>
<keyword evidence="4" id="KW-1185">Reference proteome</keyword>
<reference evidence="4" key="1">
    <citation type="submission" date="2011-02" db="EMBL/GenBank/DDBJ databases">
        <title>The Genome Sequence of Capsaspora owczarzaki ATCC 30864.</title>
        <authorList>
            <person name="Russ C."/>
            <person name="Cuomo C."/>
            <person name="Burger G."/>
            <person name="Gray M.W."/>
            <person name="Holland P.W.H."/>
            <person name="King N."/>
            <person name="Lang F.B.F."/>
            <person name="Roger A.J."/>
            <person name="Ruiz-Trillo I."/>
            <person name="Young S.K."/>
            <person name="Zeng Q."/>
            <person name="Gargeya S."/>
            <person name="Alvarado L."/>
            <person name="Berlin A."/>
            <person name="Chapman S.B."/>
            <person name="Chen Z."/>
            <person name="Freedman E."/>
            <person name="Gellesch M."/>
            <person name="Goldberg J."/>
            <person name="Griggs A."/>
            <person name="Gujja S."/>
            <person name="Heilman E."/>
            <person name="Heiman D."/>
            <person name="Howarth C."/>
            <person name="Mehta T."/>
            <person name="Neiman D."/>
            <person name="Pearson M."/>
            <person name="Roberts A."/>
            <person name="Saif S."/>
            <person name="Shea T."/>
            <person name="Shenoy N."/>
            <person name="Sisk P."/>
            <person name="Stolte C."/>
            <person name="Sykes S."/>
            <person name="White J."/>
            <person name="Yandava C."/>
            <person name="Haas B."/>
            <person name="Nusbaum C."/>
            <person name="Birren B."/>
        </authorList>
    </citation>
    <scope>NUCLEOTIDE SEQUENCE</scope>
    <source>
        <strain evidence="4">ATCC 30864</strain>
    </source>
</reference>
<evidence type="ECO:0000313" key="4">
    <source>
        <dbReference type="Proteomes" id="UP000008743"/>
    </source>
</evidence>
<protein>
    <submittedName>
        <fullName evidence="3">Uncharacterized protein</fullName>
    </submittedName>
</protein>
<feature type="transmembrane region" description="Helical" evidence="2">
    <location>
        <begin position="48"/>
        <end position="68"/>
    </location>
</feature>
<feature type="compositionally biased region" description="Polar residues" evidence="1">
    <location>
        <begin position="74"/>
        <end position="85"/>
    </location>
</feature>
<dbReference type="EMBL" id="KE346362">
    <property type="protein sequence ID" value="KJE91618.1"/>
    <property type="molecule type" value="Genomic_DNA"/>
</dbReference>
<proteinExistence type="predicted"/>
<organism evidence="3 4">
    <name type="scientific">Capsaspora owczarzaki (strain ATCC 30864)</name>
    <dbReference type="NCBI Taxonomy" id="595528"/>
    <lineage>
        <taxon>Eukaryota</taxon>
        <taxon>Filasterea</taxon>
        <taxon>Capsaspora</taxon>
    </lineage>
</organism>
<keyword evidence="2" id="KW-0472">Membrane</keyword>
<gene>
    <name evidence="3" type="ORF">CAOG_009576</name>
</gene>
<name>A0A0D2WMY7_CAPO3</name>
<keyword evidence="2" id="KW-0812">Transmembrane</keyword>
<dbReference type="AlphaFoldDB" id="A0A0D2WMY7"/>
<sequence>MHHQATRLTLQFFARSLSDFVEDLHKPGGRAGSIERMPISNHHRPTLVVLRIFWTCSIILLPALSCFATRLESPSGQHTQQSCHPSSRLGGAAHPTCGLLLPGCDE</sequence>
<keyword evidence="2" id="KW-1133">Transmembrane helix</keyword>
<dbReference type="InParanoid" id="A0A0D2WMY7"/>
<evidence type="ECO:0000256" key="2">
    <source>
        <dbReference type="SAM" id="Phobius"/>
    </source>
</evidence>